<dbReference type="InterPro" id="IPR050595">
    <property type="entry name" value="Bact_response_regulator"/>
</dbReference>
<dbReference type="RefSeq" id="WP_180727516.1">
    <property type="nucleotide sequence ID" value="NZ_AP023177.1"/>
</dbReference>
<name>A0A7I8C2R4_9BURK</name>
<dbReference type="SMART" id="SM00448">
    <property type="entry name" value="REC"/>
    <property type="match status" value="1"/>
</dbReference>
<feature type="domain" description="Response regulatory" evidence="3">
    <location>
        <begin position="3"/>
        <end position="116"/>
    </location>
</feature>
<dbReference type="PROSITE" id="PS50110">
    <property type="entry name" value="RESPONSE_REGULATORY"/>
    <property type="match status" value="1"/>
</dbReference>
<gene>
    <name evidence="4" type="ORF">PPGU16_77950</name>
</gene>
<feature type="modified residue" description="4-aspartylphosphate" evidence="2">
    <location>
        <position position="52"/>
    </location>
</feature>
<dbReference type="PANTHER" id="PTHR44591">
    <property type="entry name" value="STRESS RESPONSE REGULATOR PROTEIN 1"/>
    <property type="match status" value="1"/>
</dbReference>
<dbReference type="Pfam" id="PF00072">
    <property type="entry name" value="Response_reg"/>
    <property type="match status" value="1"/>
</dbReference>
<accession>A0A7I8C2R4</accession>
<dbReference type="SUPFAM" id="SSF52172">
    <property type="entry name" value="CheY-like"/>
    <property type="match status" value="1"/>
</dbReference>
<geneLocation type="plasmid" evidence="4 5">
    <name>PPGU16_p2</name>
</geneLocation>
<dbReference type="Proteomes" id="UP000510888">
    <property type="component" value="Plasmid PPGU16_p2"/>
</dbReference>
<dbReference type="AlphaFoldDB" id="A0A7I8C2R4"/>
<keyword evidence="5" id="KW-1185">Reference proteome</keyword>
<proteinExistence type="predicted"/>
<protein>
    <recommendedName>
        <fullName evidence="3">Response regulatory domain-containing protein</fullName>
    </recommendedName>
</protein>
<evidence type="ECO:0000313" key="4">
    <source>
        <dbReference type="EMBL" id="BCF94728.1"/>
    </source>
</evidence>
<reference evidence="4 5" key="1">
    <citation type="journal article" date="2020" name="Genes (Basel)">
        <title>Genomic Comparison of Insect Gut Symbionts from Divergent Burkholderia Subclades.</title>
        <authorList>
            <person name="Takeshita K."/>
            <person name="Kikuchi Y."/>
        </authorList>
    </citation>
    <scope>NUCLEOTIDE SEQUENCE [LARGE SCALE GENOMIC DNA]</scope>
    <source>
        <strain evidence="4 5">PGU16</strain>
        <plasmid evidence="4 5">PPGU16_p2</plasmid>
    </source>
</reference>
<dbReference type="EMBL" id="AP023177">
    <property type="protein sequence ID" value="BCF94728.1"/>
    <property type="molecule type" value="Genomic_DNA"/>
</dbReference>
<organism evidence="4 5">
    <name type="scientific">Paraburkholderia largidicola</name>
    <dbReference type="NCBI Taxonomy" id="3014751"/>
    <lineage>
        <taxon>Bacteria</taxon>
        <taxon>Pseudomonadati</taxon>
        <taxon>Pseudomonadota</taxon>
        <taxon>Betaproteobacteria</taxon>
        <taxon>Burkholderiales</taxon>
        <taxon>Burkholderiaceae</taxon>
        <taxon>Paraburkholderia</taxon>
    </lineage>
</organism>
<dbReference type="GO" id="GO:0000160">
    <property type="term" value="P:phosphorelay signal transduction system"/>
    <property type="evidence" value="ECO:0007669"/>
    <property type="project" value="InterPro"/>
</dbReference>
<dbReference type="KEGG" id="plad:PPGU16_77950"/>
<evidence type="ECO:0000313" key="5">
    <source>
        <dbReference type="Proteomes" id="UP000510888"/>
    </source>
</evidence>
<evidence type="ECO:0000256" key="1">
    <source>
        <dbReference type="ARBA" id="ARBA00022553"/>
    </source>
</evidence>
<sequence length="119" mass="13480">MPTVLLVDDEPDMLFVWRHILTNAGYTVRVAVNGVAALDQLRIARPQLVVTDWMMPVLNGNELCRAIRSDQELCGIPVLVFTAVSRPPVQGRPMWDEWLVKPASRDHFLATVARLCMRK</sequence>
<dbReference type="InterPro" id="IPR001789">
    <property type="entry name" value="Sig_transdc_resp-reg_receiver"/>
</dbReference>
<keyword evidence="4" id="KW-0614">Plasmid</keyword>
<dbReference type="Gene3D" id="3.40.50.2300">
    <property type="match status" value="1"/>
</dbReference>
<evidence type="ECO:0000259" key="3">
    <source>
        <dbReference type="PROSITE" id="PS50110"/>
    </source>
</evidence>
<keyword evidence="1 2" id="KW-0597">Phosphoprotein</keyword>
<evidence type="ECO:0000256" key="2">
    <source>
        <dbReference type="PROSITE-ProRule" id="PRU00169"/>
    </source>
</evidence>
<dbReference type="PANTHER" id="PTHR44591:SF3">
    <property type="entry name" value="RESPONSE REGULATORY DOMAIN-CONTAINING PROTEIN"/>
    <property type="match status" value="1"/>
</dbReference>
<dbReference type="InterPro" id="IPR011006">
    <property type="entry name" value="CheY-like_superfamily"/>
</dbReference>